<keyword evidence="3" id="KW-1185">Reference proteome</keyword>
<feature type="transmembrane region" description="Helical" evidence="1">
    <location>
        <begin position="256"/>
        <end position="277"/>
    </location>
</feature>
<keyword evidence="1" id="KW-0812">Transmembrane</keyword>
<feature type="transmembrane region" description="Helical" evidence="1">
    <location>
        <begin position="213"/>
        <end position="236"/>
    </location>
</feature>
<feature type="transmembrane region" description="Helical" evidence="1">
    <location>
        <begin position="95"/>
        <end position="113"/>
    </location>
</feature>
<dbReference type="PANTHER" id="PTHR37305">
    <property type="entry name" value="INTEGRAL MEMBRANE PROTEIN-RELATED"/>
    <property type="match status" value="1"/>
</dbReference>
<dbReference type="GO" id="GO:0005886">
    <property type="term" value="C:plasma membrane"/>
    <property type="evidence" value="ECO:0007669"/>
    <property type="project" value="UniProtKB-SubCell"/>
</dbReference>
<dbReference type="RefSeq" id="WP_127948108.1">
    <property type="nucleotide sequence ID" value="NZ_RKLN01000005.1"/>
</dbReference>
<dbReference type="PANTHER" id="PTHR37305:SF1">
    <property type="entry name" value="MEMBRANE PROTEIN"/>
    <property type="match status" value="1"/>
</dbReference>
<dbReference type="Pfam" id="PF12679">
    <property type="entry name" value="ABC2_membrane_2"/>
    <property type="match status" value="1"/>
</dbReference>
<organism evidence="2 3">
    <name type="scientific">Rhodococcus spongiicola</name>
    <dbReference type="NCBI Taxonomy" id="2487352"/>
    <lineage>
        <taxon>Bacteria</taxon>
        <taxon>Bacillati</taxon>
        <taxon>Actinomycetota</taxon>
        <taxon>Actinomycetes</taxon>
        <taxon>Mycobacteriales</taxon>
        <taxon>Nocardiaceae</taxon>
        <taxon>Rhodococcus</taxon>
    </lineage>
</organism>
<evidence type="ECO:0000313" key="2">
    <source>
        <dbReference type="EMBL" id="RVW01798.1"/>
    </source>
</evidence>
<comment type="caution">
    <text evidence="2">The sequence shown here is derived from an EMBL/GenBank/DDBJ whole genome shotgun (WGS) entry which is preliminary data.</text>
</comment>
<sequence>MTPGTTPLGRHTEIRRPTARLAAARALVGKAIADRMTLSVVIGGLMVAMGLMVGALWPPLKDAFADIPTALTDTLARAFAGADLTSPAGWVNAELMSIVAPAGAIAIAVISAVRATAGEEQDKTLGTLLGAPVGRIPFLLAKIDAMIVHVLVVCSFLTVGLIAGNMIGDLNLTAAGIFGAAVHTALLGILFGMIGLALGAGTGSRRVATSATSGLAALAFAVSVFLPLSDALAGGAKISPWYYYTASNPLVNGPDWTHLLILAAAALIIGVIAAGVFERRDLRG</sequence>
<gene>
    <name evidence="2" type="ORF">EF834_15575</name>
</gene>
<name>A0A3S3BI33_9NOCA</name>
<dbReference type="GO" id="GO:0140359">
    <property type="term" value="F:ABC-type transporter activity"/>
    <property type="evidence" value="ECO:0007669"/>
    <property type="project" value="InterPro"/>
</dbReference>
<feature type="transmembrane region" description="Helical" evidence="1">
    <location>
        <begin position="145"/>
        <end position="168"/>
    </location>
</feature>
<proteinExistence type="predicted"/>
<evidence type="ECO:0000313" key="3">
    <source>
        <dbReference type="Proteomes" id="UP000284333"/>
    </source>
</evidence>
<feature type="transmembrane region" description="Helical" evidence="1">
    <location>
        <begin position="174"/>
        <end position="201"/>
    </location>
</feature>
<keyword evidence="1" id="KW-1133">Transmembrane helix</keyword>
<evidence type="ECO:0008006" key="4">
    <source>
        <dbReference type="Google" id="ProtNLM"/>
    </source>
</evidence>
<dbReference type="AlphaFoldDB" id="A0A3S3BI33"/>
<dbReference type="OrthoDB" id="3686802at2"/>
<evidence type="ECO:0000256" key="1">
    <source>
        <dbReference type="SAM" id="Phobius"/>
    </source>
</evidence>
<feature type="transmembrane region" description="Helical" evidence="1">
    <location>
        <begin position="38"/>
        <end position="57"/>
    </location>
</feature>
<protein>
    <recommendedName>
        <fullName evidence="4">ABC transporter permease</fullName>
    </recommendedName>
</protein>
<accession>A0A3S3BI33</accession>
<dbReference type="EMBL" id="RKLN01000005">
    <property type="protein sequence ID" value="RVW01798.1"/>
    <property type="molecule type" value="Genomic_DNA"/>
</dbReference>
<dbReference type="Proteomes" id="UP000284333">
    <property type="component" value="Unassembled WGS sequence"/>
</dbReference>
<keyword evidence="1" id="KW-0472">Membrane</keyword>
<reference evidence="2 3" key="1">
    <citation type="submission" date="2018-11" db="EMBL/GenBank/DDBJ databases">
        <title>Rhodococcus spongicola sp. nov. and Rhodococcus xishaensis sp. nov. from marine sponges.</title>
        <authorList>
            <person name="Li L."/>
            <person name="Lin H.W."/>
        </authorList>
    </citation>
    <scope>NUCLEOTIDE SEQUENCE [LARGE SCALE GENOMIC DNA]</scope>
    <source>
        <strain evidence="2 3">LHW50502</strain>
    </source>
</reference>